<dbReference type="Proteomes" id="UP000248132">
    <property type="component" value="Unassembled WGS sequence"/>
</dbReference>
<name>A0A318XQY5_9FIRM</name>
<organism evidence="3 4">
    <name type="scientific">Ruminiclostridium sufflavum DSM 19573</name>
    <dbReference type="NCBI Taxonomy" id="1121337"/>
    <lineage>
        <taxon>Bacteria</taxon>
        <taxon>Bacillati</taxon>
        <taxon>Bacillota</taxon>
        <taxon>Clostridia</taxon>
        <taxon>Eubacteriales</taxon>
        <taxon>Oscillospiraceae</taxon>
        <taxon>Ruminiclostridium</taxon>
    </lineage>
</organism>
<proteinExistence type="predicted"/>
<dbReference type="EMBL" id="QKMR01000002">
    <property type="protein sequence ID" value="PYG89733.1"/>
    <property type="molecule type" value="Genomic_DNA"/>
</dbReference>
<accession>A0A318XQY5</accession>
<comment type="caution">
    <text evidence="3">The sequence shown here is derived from an EMBL/GenBank/DDBJ whole genome shotgun (WGS) entry which is preliminary data.</text>
</comment>
<feature type="domain" description="SLH" evidence="2">
    <location>
        <begin position="80"/>
        <end position="139"/>
    </location>
</feature>
<evidence type="ECO:0000313" key="3">
    <source>
        <dbReference type="EMBL" id="PYG89733.1"/>
    </source>
</evidence>
<reference evidence="3 4" key="1">
    <citation type="submission" date="2018-06" db="EMBL/GenBank/DDBJ databases">
        <title>Genomic Encyclopedia of Type Strains, Phase I: the one thousand microbial genomes (KMG-I) project.</title>
        <authorList>
            <person name="Kyrpides N."/>
        </authorList>
    </citation>
    <scope>NUCLEOTIDE SEQUENCE [LARGE SCALE GENOMIC DNA]</scope>
    <source>
        <strain evidence="3 4">DSM 19573</strain>
    </source>
</reference>
<evidence type="ECO:0000259" key="2">
    <source>
        <dbReference type="PROSITE" id="PS51272"/>
    </source>
</evidence>
<feature type="domain" description="SLH" evidence="2">
    <location>
        <begin position="144"/>
        <end position="198"/>
    </location>
</feature>
<dbReference type="PROSITE" id="PS51272">
    <property type="entry name" value="SLH"/>
    <property type="match status" value="3"/>
</dbReference>
<keyword evidence="4" id="KW-1185">Reference proteome</keyword>
<dbReference type="AlphaFoldDB" id="A0A318XQY5"/>
<evidence type="ECO:0000313" key="4">
    <source>
        <dbReference type="Proteomes" id="UP000248132"/>
    </source>
</evidence>
<feature type="domain" description="SLH" evidence="2">
    <location>
        <begin position="16"/>
        <end position="79"/>
    </location>
</feature>
<dbReference type="InterPro" id="IPR001119">
    <property type="entry name" value="SLH_dom"/>
</dbReference>
<keyword evidence="1" id="KW-0677">Repeat</keyword>
<dbReference type="Pfam" id="PF00395">
    <property type="entry name" value="SLH"/>
    <property type="match status" value="3"/>
</dbReference>
<gene>
    <name evidence="3" type="ORF">LY28_00326</name>
</gene>
<protein>
    <submittedName>
        <fullName evidence="3">S-layer family protein</fullName>
    </submittedName>
</protein>
<evidence type="ECO:0000256" key="1">
    <source>
        <dbReference type="ARBA" id="ARBA00022737"/>
    </source>
</evidence>
<sequence length="198" mass="21244">MTFVTNHFSSYAVGYNKVEFKDVGFNDSYADAVSFIAAREITSGTGTGTFGPADTLTRGQFITLLLKAYEISLDANPSDNFKDAGNTYYTEYLAAAKKLGISGGVGDNRFEPGKAISRQEMYTLLCKTLKQINMQPKGASEKKLSDFTDSGEIAGWAEDSVKLLLETGKISGNAGKLSPAGAATRAEMAQVLYNLIAE</sequence>